<dbReference type="Pfam" id="PF00886">
    <property type="entry name" value="Ribosomal_S16"/>
    <property type="match status" value="1"/>
</dbReference>
<reference evidence="5 6" key="1">
    <citation type="journal article" date="2016" name="Nat. Commun.">
        <title>Thousands of microbial genomes shed light on interconnected biogeochemical processes in an aquifer system.</title>
        <authorList>
            <person name="Anantharaman K."/>
            <person name="Brown C.T."/>
            <person name="Hug L.A."/>
            <person name="Sharon I."/>
            <person name="Castelle C.J."/>
            <person name="Probst A.J."/>
            <person name="Thomas B.C."/>
            <person name="Singh A."/>
            <person name="Wilkins M.J."/>
            <person name="Karaoz U."/>
            <person name="Brodie E.L."/>
            <person name="Williams K.H."/>
            <person name="Hubbard S.S."/>
            <person name="Banfield J.F."/>
        </authorList>
    </citation>
    <scope>NUCLEOTIDE SEQUENCE [LARGE SCALE GENOMIC DNA]</scope>
</reference>
<gene>
    <name evidence="3" type="primary">rpsP</name>
    <name evidence="5" type="ORF">A3G03_00045</name>
</gene>
<evidence type="ECO:0000256" key="3">
    <source>
        <dbReference type="HAMAP-Rule" id="MF_00385"/>
    </source>
</evidence>
<dbReference type="STRING" id="1802333.A3G03_00045"/>
<feature type="region of interest" description="Disordered" evidence="4">
    <location>
        <begin position="89"/>
        <end position="129"/>
    </location>
</feature>
<name>A0A1G2P3G8_9BACT</name>
<dbReference type="PANTHER" id="PTHR12919:SF20">
    <property type="entry name" value="SMALL RIBOSOMAL SUBUNIT PROTEIN BS16M"/>
    <property type="match status" value="1"/>
</dbReference>
<dbReference type="AlphaFoldDB" id="A0A1G2P3G8"/>
<evidence type="ECO:0000313" key="6">
    <source>
        <dbReference type="Proteomes" id="UP000176355"/>
    </source>
</evidence>
<dbReference type="Gene3D" id="3.30.1320.10">
    <property type="match status" value="1"/>
</dbReference>
<keyword evidence="1 3" id="KW-0689">Ribosomal protein</keyword>
<dbReference type="GO" id="GO:0015935">
    <property type="term" value="C:small ribosomal subunit"/>
    <property type="evidence" value="ECO:0007669"/>
    <property type="project" value="TreeGrafter"/>
</dbReference>
<dbReference type="HAMAP" id="MF_00385">
    <property type="entry name" value="Ribosomal_bS16"/>
    <property type="match status" value="1"/>
</dbReference>
<dbReference type="Proteomes" id="UP000176355">
    <property type="component" value="Unassembled WGS sequence"/>
</dbReference>
<dbReference type="PANTHER" id="PTHR12919">
    <property type="entry name" value="30S RIBOSOMAL PROTEIN S16"/>
    <property type="match status" value="1"/>
</dbReference>
<dbReference type="GO" id="GO:0003735">
    <property type="term" value="F:structural constituent of ribosome"/>
    <property type="evidence" value="ECO:0007669"/>
    <property type="project" value="InterPro"/>
</dbReference>
<accession>A0A1G2P3G8</accession>
<sequence>MLMIRLQRTGRKHIPSFRVVLTDKRNSTKSGKTLETLGFYNAENDKERSIDSERLKYWLSKGAQLSGTLHNYLIEQKIITGKKINVLPKKRPIKAEEKPAPTEAPVKEEKPEEKKEEAVAPAEIVTPAT</sequence>
<dbReference type="NCBIfam" id="TIGR00002">
    <property type="entry name" value="S16"/>
    <property type="match status" value="1"/>
</dbReference>
<feature type="compositionally biased region" description="Basic and acidic residues" evidence="4">
    <location>
        <begin position="93"/>
        <end position="118"/>
    </location>
</feature>
<proteinExistence type="inferred from homology"/>
<evidence type="ECO:0000313" key="5">
    <source>
        <dbReference type="EMBL" id="OHA42895.1"/>
    </source>
</evidence>
<dbReference type="GO" id="GO:0005737">
    <property type="term" value="C:cytoplasm"/>
    <property type="evidence" value="ECO:0007669"/>
    <property type="project" value="UniProtKB-ARBA"/>
</dbReference>
<evidence type="ECO:0000256" key="1">
    <source>
        <dbReference type="ARBA" id="ARBA00022980"/>
    </source>
</evidence>
<dbReference type="InterPro" id="IPR023803">
    <property type="entry name" value="Ribosomal_bS16_dom_sf"/>
</dbReference>
<comment type="similarity">
    <text evidence="3">Belongs to the bacterial ribosomal protein bS16 family.</text>
</comment>
<evidence type="ECO:0000256" key="2">
    <source>
        <dbReference type="ARBA" id="ARBA00023274"/>
    </source>
</evidence>
<dbReference type="InterPro" id="IPR000307">
    <property type="entry name" value="Ribosomal_bS16"/>
</dbReference>
<comment type="caution">
    <text evidence="5">The sequence shown here is derived from an EMBL/GenBank/DDBJ whole genome shotgun (WGS) entry which is preliminary data.</text>
</comment>
<dbReference type="GO" id="GO:0006412">
    <property type="term" value="P:translation"/>
    <property type="evidence" value="ECO:0007669"/>
    <property type="project" value="UniProtKB-UniRule"/>
</dbReference>
<protein>
    <recommendedName>
        <fullName evidence="3">Small ribosomal subunit protein bS16</fullName>
    </recommendedName>
</protein>
<keyword evidence="2 3" id="KW-0687">Ribonucleoprotein</keyword>
<feature type="compositionally biased region" description="Low complexity" evidence="4">
    <location>
        <begin position="119"/>
        <end position="129"/>
    </location>
</feature>
<dbReference type="SUPFAM" id="SSF54565">
    <property type="entry name" value="Ribosomal protein S16"/>
    <property type="match status" value="1"/>
</dbReference>
<dbReference type="EMBL" id="MHSL01000036">
    <property type="protein sequence ID" value="OHA42895.1"/>
    <property type="molecule type" value="Genomic_DNA"/>
</dbReference>
<organism evidence="5 6">
    <name type="scientific">Candidatus Taylorbacteria bacterium RIFCSPLOWO2_12_FULL_44_15c</name>
    <dbReference type="NCBI Taxonomy" id="1802333"/>
    <lineage>
        <taxon>Bacteria</taxon>
        <taxon>Candidatus Tayloriibacteriota</taxon>
    </lineage>
</organism>
<evidence type="ECO:0000256" key="4">
    <source>
        <dbReference type="SAM" id="MobiDB-lite"/>
    </source>
</evidence>